<evidence type="ECO:0000256" key="4">
    <source>
        <dbReference type="ARBA" id="ARBA00022771"/>
    </source>
</evidence>
<keyword evidence="2" id="KW-0479">Metal-binding</keyword>
<name>A0A8S4A4V1_9EUPU</name>
<feature type="region of interest" description="Disordered" evidence="8">
    <location>
        <begin position="78"/>
        <end position="205"/>
    </location>
</feature>
<dbReference type="InterPro" id="IPR036236">
    <property type="entry name" value="Znf_C2H2_sf"/>
</dbReference>
<feature type="compositionally biased region" description="Polar residues" evidence="8">
    <location>
        <begin position="350"/>
        <end position="361"/>
    </location>
</feature>
<feature type="compositionally biased region" description="Polar residues" evidence="8">
    <location>
        <begin position="190"/>
        <end position="205"/>
    </location>
</feature>
<evidence type="ECO:0000259" key="9">
    <source>
        <dbReference type="PROSITE" id="PS50157"/>
    </source>
</evidence>
<feature type="compositionally biased region" description="Basic and acidic residues" evidence="8">
    <location>
        <begin position="272"/>
        <end position="283"/>
    </location>
</feature>
<evidence type="ECO:0000256" key="3">
    <source>
        <dbReference type="ARBA" id="ARBA00022737"/>
    </source>
</evidence>
<feature type="region of interest" description="Disordered" evidence="8">
    <location>
        <begin position="396"/>
        <end position="417"/>
    </location>
</feature>
<dbReference type="SUPFAM" id="SSF57667">
    <property type="entry name" value="beta-beta-alpha zinc fingers"/>
    <property type="match status" value="1"/>
</dbReference>
<feature type="compositionally biased region" description="Basic and acidic residues" evidence="8">
    <location>
        <begin position="299"/>
        <end position="310"/>
    </location>
</feature>
<dbReference type="PROSITE" id="PS50157">
    <property type="entry name" value="ZINC_FINGER_C2H2_2"/>
    <property type="match status" value="2"/>
</dbReference>
<dbReference type="PROSITE" id="PS00028">
    <property type="entry name" value="ZINC_FINGER_C2H2_1"/>
    <property type="match status" value="2"/>
</dbReference>
<evidence type="ECO:0000313" key="10">
    <source>
        <dbReference type="EMBL" id="CAG5136839.1"/>
    </source>
</evidence>
<evidence type="ECO:0000256" key="6">
    <source>
        <dbReference type="ARBA" id="ARBA00023242"/>
    </source>
</evidence>
<keyword evidence="4 7" id="KW-0863">Zinc-finger</keyword>
<dbReference type="AlphaFoldDB" id="A0A8S4A4V1"/>
<dbReference type="GO" id="GO:0005634">
    <property type="term" value="C:nucleus"/>
    <property type="evidence" value="ECO:0007669"/>
    <property type="project" value="UniProtKB-SubCell"/>
</dbReference>
<keyword evidence="5" id="KW-0862">Zinc</keyword>
<dbReference type="InterPro" id="IPR013087">
    <property type="entry name" value="Znf_C2H2_type"/>
</dbReference>
<comment type="caution">
    <text evidence="10">The sequence shown here is derived from an EMBL/GenBank/DDBJ whole genome shotgun (WGS) entry which is preliminary data.</text>
</comment>
<feature type="compositionally biased region" description="Polar residues" evidence="8">
    <location>
        <begin position="407"/>
        <end position="417"/>
    </location>
</feature>
<dbReference type="Pfam" id="PF13894">
    <property type="entry name" value="zf-C2H2_4"/>
    <property type="match status" value="1"/>
</dbReference>
<sequence>MPELQMDVAVANRFISSLSKSLQALCHGCMDFDTGIEIVGYINVNIDCGSKVDYVLNEKVLKSTTNSMTFVSNSFLAKKDQPKQTRDGTCSPIPELNPPPVSPFQNRSRGYFHGTHPRNIAPVSHSNVQHGAQKRSWAGMERDWRMSPKKQRGGRPFYPSTHESGSASQDTHSNSSSSSHPAADSEFKHPQTSFQGSDASNFDSQSEVNIKKEFLENDTSRETGLNEQDQSQSFDQNPDDSSDPVSGVANIKRDPDASAADVDDETLAADRTVNESDDYKDTFLEPSASEDNQAATENNRTDSGVRDDIRTVSGGSAPEISTEAEENVATGSEMQGDYDEGAEEGAYPQSVYSDTGEGSSDAGQFEVIEIDDEDEDVQAMFGGPLLWYSQQARYRTHSHPGTHGESEGQNQHQPSPARTVSIAHCMHCGQVMPKSVLRHHMLQKHGDQMPYQCSLCGKGFLSHTGLSHHLMAHEGRKFVCPVCDSKFNQKPHLKYHLNNVHKVSQCPACLQTFNIGDEFNKHLLTCS</sequence>
<feature type="domain" description="C2H2-type" evidence="9">
    <location>
        <begin position="478"/>
        <end position="501"/>
    </location>
</feature>
<dbReference type="GO" id="GO:0008270">
    <property type="term" value="F:zinc ion binding"/>
    <property type="evidence" value="ECO:0007669"/>
    <property type="project" value="UniProtKB-KW"/>
</dbReference>
<dbReference type="PANTHER" id="PTHR24394">
    <property type="entry name" value="ZINC FINGER PROTEIN"/>
    <property type="match status" value="1"/>
</dbReference>
<comment type="subcellular location">
    <subcellularLocation>
        <location evidence="1">Nucleus</location>
    </subcellularLocation>
</comment>
<dbReference type="EMBL" id="CAJHNH020008577">
    <property type="protein sequence ID" value="CAG5136839.1"/>
    <property type="molecule type" value="Genomic_DNA"/>
</dbReference>
<keyword evidence="3" id="KW-0677">Repeat</keyword>
<keyword evidence="6" id="KW-0539">Nucleus</keyword>
<dbReference type="PANTHER" id="PTHR24394:SF44">
    <property type="entry name" value="ZINC FINGER PROTEIN 271-LIKE"/>
    <property type="match status" value="1"/>
</dbReference>
<feature type="domain" description="C2H2-type" evidence="9">
    <location>
        <begin position="451"/>
        <end position="478"/>
    </location>
</feature>
<keyword evidence="11" id="KW-1185">Reference proteome</keyword>
<organism evidence="10 11">
    <name type="scientific">Candidula unifasciata</name>
    <dbReference type="NCBI Taxonomy" id="100452"/>
    <lineage>
        <taxon>Eukaryota</taxon>
        <taxon>Metazoa</taxon>
        <taxon>Spiralia</taxon>
        <taxon>Lophotrochozoa</taxon>
        <taxon>Mollusca</taxon>
        <taxon>Gastropoda</taxon>
        <taxon>Heterobranchia</taxon>
        <taxon>Euthyneura</taxon>
        <taxon>Panpulmonata</taxon>
        <taxon>Eupulmonata</taxon>
        <taxon>Stylommatophora</taxon>
        <taxon>Helicina</taxon>
        <taxon>Helicoidea</taxon>
        <taxon>Geomitridae</taxon>
        <taxon>Candidula</taxon>
    </lineage>
</organism>
<evidence type="ECO:0000256" key="2">
    <source>
        <dbReference type="ARBA" id="ARBA00022723"/>
    </source>
</evidence>
<dbReference type="OrthoDB" id="1405595at2759"/>
<proteinExistence type="predicted"/>
<dbReference type="Gene3D" id="3.30.160.60">
    <property type="entry name" value="Classic Zinc Finger"/>
    <property type="match status" value="2"/>
</dbReference>
<evidence type="ECO:0000313" key="11">
    <source>
        <dbReference type="Proteomes" id="UP000678393"/>
    </source>
</evidence>
<dbReference type="Proteomes" id="UP000678393">
    <property type="component" value="Unassembled WGS sequence"/>
</dbReference>
<reference evidence="10" key="1">
    <citation type="submission" date="2021-04" db="EMBL/GenBank/DDBJ databases">
        <authorList>
            <consortium name="Molecular Ecology Group"/>
        </authorList>
    </citation>
    <scope>NUCLEOTIDE SEQUENCE</scope>
</reference>
<dbReference type="SMART" id="SM00355">
    <property type="entry name" value="ZnF_C2H2"/>
    <property type="match status" value="3"/>
</dbReference>
<evidence type="ECO:0000256" key="5">
    <source>
        <dbReference type="ARBA" id="ARBA00022833"/>
    </source>
</evidence>
<feature type="compositionally biased region" description="Polar residues" evidence="8">
    <location>
        <begin position="289"/>
        <end position="298"/>
    </location>
</feature>
<feature type="compositionally biased region" description="Low complexity" evidence="8">
    <location>
        <begin position="166"/>
        <end position="182"/>
    </location>
</feature>
<accession>A0A8S4A4V1</accession>
<feature type="compositionally biased region" description="Polar residues" evidence="8">
    <location>
        <begin position="222"/>
        <end position="236"/>
    </location>
</feature>
<protein>
    <recommendedName>
        <fullName evidence="9">C2H2-type domain-containing protein</fullName>
    </recommendedName>
</protein>
<gene>
    <name evidence="10" type="ORF">CUNI_LOCUS22397</name>
</gene>
<evidence type="ECO:0000256" key="1">
    <source>
        <dbReference type="ARBA" id="ARBA00004123"/>
    </source>
</evidence>
<dbReference type="GO" id="GO:0000981">
    <property type="term" value="F:DNA-binding transcription factor activity, RNA polymerase II-specific"/>
    <property type="evidence" value="ECO:0007669"/>
    <property type="project" value="TreeGrafter"/>
</dbReference>
<evidence type="ECO:0000256" key="7">
    <source>
        <dbReference type="PROSITE-ProRule" id="PRU00042"/>
    </source>
</evidence>
<evidence type="ECO:0000256" key="8">
    <source>
        <dbReference type="SAM" id="MobiDB-lite"/>
    </source>
</evidence>
<feature type="region of interest" description="Disordered" evidence="8">
    <location>
        <begin position="217"/>
        <end position="361"/>
    </location>
</feature>